<feature type="transmembrane region" description="Helical" evidence="5">
    <location>
        <begin position="324"/>
        <end position="343"/>
    </location>
</feature>
<feature type="transmembrane region" description="Helical" evidence="5">
    <location>
        <begin position="447"/>
        <end position="466"/>
    </location>
</feature>
<protein>
    <recommendedName>
        <fullName evidence="7">Amino acid transporter transmembrane domain-containing protein</fullName>
    </recommendedName>
</protein>
<feature type="transmembrane region" description="Helical" evidence="5">
    <location>
        <begin position="472"/>
        <end position="494"/>
    </location>
</feature>
<dbReference type="Pfam" id="PF01490">
    <property type="entry name" value="Aa_trans"/>
    <property type="match status" value="1"/>
</dbReference>
<evidence type="ECO:0000256" key="6">
    <source>
        <dbReference type="SAM" id="SignalP"/>
    </source>
</evidence>
<evidence type="ECO:0000313" key="8">
    <source>
        <dbReference type="EMBL" id="VEU40585.1"/>
    </source>
</evidence>
<evidence type="ECO:0000256" key="5">
    <source>
        <dbReference type="SAM" id="Phobius"/>
    </source>
</evidence>
<feature type="transmembrane region" description="Helical" evidence="5">
    <location>
        <begin position="506"/>
        <end position="530"/>
    </location>
</feature>
<dbReference type="PANTHER" id="PTHR22950:SF652">
    <property type="entry name" value="TRANSMEMBRANE AMINO ACID TRANSPORTER FAMILY PROTEIN"/>
    <property type="match status" value="1"/>
</dbReference>
<dbReference type="PANTHER" id="PTHR22950">
    <property type="entry name" value="AMINO ACID TRANSPORTER"/>
    <property type="match status" value="1"/>
</dbReference>
<feature type="transmembrane region" description="Helical" evidence="5">
    <location>
        <begin position="162"/>
        <end position="189"/>
    </location>
</feature>
<feature type="transmembrane region" description="Helical" evidence="5">
    <location>
        <begin position="364"/>
        <end position="387"/>
    </location>
</feature>
<dbReference type="GO" id="GO:0015179">
    <property type="term" value="F:L-amino acid transmembrane transporter activity"/>
    <property type="evidence" value="ECO:0007669"/>
    <property type="project" value="TreeGrafter"/>
</dbReference>
<dbReference type="InterPro" id="IPR013057">
    <property type="entry name" value="AA_transpt_TM"/>
</dbReference>
<name>A0A448ZEY5_9STRA</name>
<keyword evidence="6" id="KW-0732">Signal</keyword>
<evidence type="ECO:0000313" key="9">
    <source>
        <dbReference type="Proteomes" id="UP000291116"/>
    </source>
</evidence>
<reference evidence="8 9" key="1">
    <citation type="submission" date="2019-01" db="EMBL/GenBank/DDBJ databases">
        <authorList>
            <person name="Ferrante I. M."/>
        </authorList>
    </citation>
    <scope>NUCLEOTIDE SEQUENCE [LARGE SCALE GENOMIC DNA]</scope>
    <source>
        <strain evidence="8 9">B856</strain>
    </source>
</reference>
<feature type="signal peptide" evidence="6">
    <location>
        <begin position="1"/>
        <end position="23"/>
    </location>
</feature>
<dbReference type="Proteomes" id="UP000291116">
    <property type="component" value="Unassembled WGS sequence"/>
</dbReference>
<organism evidence="8 9">
    <name type="scientific">Pseudo-nitzschia multistriata</name>
    <dbReference type="NCBI Taxonomy" id="183589"/>
    <lineage>
        <taxon>Eukaryota</taxon>
        <taxon>Sar</taxon>
        <taxon>Stramenopiles</taxon>
        <taxon>Ochrophyta</taxon>
        <taxon>Bacillariophyta</taxon>
        <taxon>Bacillariophyceae</taxon>
        <taxon>Bacillariophycidae</taxon>
        <taxon>Bacillariales</taxon>
        <taxon>Bacillariaceae</taxon>
        <taxon>Pseudo-nitzschia</taxon>
    </lineage>
</organism>
<feature type="domain" description="Amino acid transporter transmembrane" evidence="7">
    <location>
        <begin position="128"/>
        <end position="501"/>
    </location>
</feature>
<keyword evidence="9" id="KW-1185">Reference proteome</keyword>
<evidence type="ECO:0000259" key="7">
    <source>
        <dbReference type="Pfam" id="PF01490"/>
    </source>
</evidence>
<dbReference type="EMBL" id="CAACVS010000291">
    <property type="protein sequence ID" value="VEU40585.1"/>
    <property type="molecule type" value="Genomic_DNA"/>
</dbReference>
<proteinExistence type="predicted"/>
<evidence type="ECO:0000256" key="3">
    <source>
        <dbReference type="ARBA" id="ARBA00022989"/>
    </source>
</evidence>
<sequence>MMNGPKQFMLLAASFCLFASTSAEIIPKKSWSVIGYEAFNKKKGTAKAVVTSAREAKEKSDAPSGIAKAVVGVGVAAAFATVGGQALAGDQRPEMALVEALRKPVVAVRKVNAGGADVTPAATTTEGASIPNEVFNLVKGIVGVGVLSLPAGVAAFGSAPSAFIPAGILITIIGILSGYGFALIGKVCAYTGAQSYREAWSKTVGESSSWIPAWSVTFKTFLACLAFSMVLADTFSSLLETTRNPTLLVVTGFVLLPLCLLKNLKSLAPFSLLGVMGMAYTAVAMTLRFLDGSYAMGDETQGKFIEQVASSLRPKFGNLGAESVFSPNALILVCMLSTAYMAHFNAPKFYLELKNNTIPRFNSVVKYGFGISIFLMGFITMVGFLTFGKACDGLVLNNYAGSDILMGFSRVAVAVSLVFSYPLAFTGCRDGFLDLANIPVEKRSPRILNLMTFGLLGVITFFACALKDVSFVLAFGGATLGNALTYVYPALMYRAVVAQQGRNEKFGVSVSLASAVLGIVMGAIGAQMALRSL</sequence>
<dbReference type="OrthoDB" id="28208at2759"/>
<feature type="transmembrane region" description="Helical" evidence="5">
    <location>
        <begin position="210"/>
        <end position="232"/>
    </location>
</feature>
<evidence type="ECO:0000256" key="4">
    <source>
        <dbReference type="ARBA" id="ARBA00023136"/>
    </source>
</evidence>
<comment type="subcellular location">
    <subcellularLocation>
        <location evidence="1">Membrane</location>
        <topology evidence="1">Multi-pass membrane protein</topology>
    </subcellularLocation>
</comment>
<evidence type="ECO:0000256" key="2">
    <source>
        <dbReference type="ARBA" id="ARBA00022692"/>
    </source>
</evidence>
<feature type="transmembrane region" description="Helical" evidence="5">
    <location>
        <begin position="268"/>
        <end position="290"/>
    </location>
</feature>
<keyword evidence="3 5" id="KW-1133">Transmembrane helix</keyword>
<dbReference type="GO" id="GO:0016020">
    <property type="term" value="C:membrane"/>
    <property type="evidence" value="ECO:0007669"/>
    <property type="project" value="UniProtKB-SubCell"/>
</dbReference>
<feature type="transmembrane region" description="Helical" evidence="5">
    <location>
        <begin position="137"/>
        <end position="156"/>
    </location>
</feature>
<dbReference type="AlphaFoldDB" id="A0A448ZEY5"/>
<evidence type="ECO:0000256" key="1">
    <source>
        <dbReference type="ARBA" id="ARBA00004141"/>
    </source>
</evidence>
<keyword evidence="2 5" id="KW-0812">Transmembrane</keyword>
<gene>
    <name evidence="8" type="ORF">PSNMU_V1.4_AUG-EV-PASAV3_0074870</name>
</gene>
<accession>A0A448ZEY5</accession>
<feature type="chain" id="PRO_5019399325" description="Amino acid transporter transmembrane domain-containing protein" evidence="6">
    <location>
        <begin position="24"/>
        <end position="533"/>
    </location>
</feature>
<feature type="transmembrane region" description="Helical" evidence="5">
    <location>
        <begin position="407"/>
        <end position="426"/>
    </location>
</feature>
<keyword evidence="4 5" id="KW-0472">Membrane</keyword>
<feature type="transmembrane region" description="Helical" evidence="5">
    <location>
        <begin position="244"/>
        <end position="261"/>
    </location>
</feature>